<name>A0A921MD88_9MICO</name>
<dbReference type="InterPro" id="IPR003615">
    <property type="entry name" value="HNH_nuc"/>
</dbReference>
<evidence type="ECO:0000313" key="3">
    <source>
        <dbReference type="Proteomes" id="UP000784435"/>
    </source>
</evidence>
<comment type="caution">
    <text evidence="2">The sequence shown here is derived from an EMBL/GenBank/DDBJ whole genome shotgun (WGS) entry which is preliminary data.</text>
</comment>
<proteinExistence type="predicted"/>
<reference evidence="2" key="1">
    <citation type="journal article" date="2021" name="PeerJ">
        <title>Extensive microbial diversity within the chicken gut microbiome revealed by metagenomics and culture.</title>
        <authorList>
            <person name="Gilroy R."/>
            <person name="Ravi A."/>
            <person name="Getino M."/>
            <person name="Pursley I."/>
            <person name="Horton D.L."/>
            <person name="Alikhan N.F."/>
            <person name="Baker D."/>
            <person name="Gharbi K."/>
            <person name="Hall N."/>
            <person name="Watson M."/>
            <person name="Adriaenssens E.M."/>
            <person name="Foster-Nyarko E."/>
            <person name="Jarju S."/>
            <person name="Secka A."/>
            <person name="Antonio M."/>
            <person name="Oren A."/>
            <person name="Chaudhuri R.R."/>
            <person name="La Ragione R."/>
            <person name="Hildebrand F."/>
            <person name="Pallen M.J."/>
        </authorList>
    </citation>
    <scope>NUCLEOTIDE SEQUENCE</scope>
    <source>
        <strain evidence="2">ChiGjej5B5-7349</strain>
    </source>
</reference>
<feature type="compositionally biased region" description="Low complexity" evidence="1">
    <location>
        <begin position="323"/>
        <end position="336"/>
    </location>
</feature>
<dbReference type="AlphaFoldDB" id="A0A921MD88"/>
<dbReference type="Gene3D" id="1.10.30.50">
    <property type="match status" value="1"/>
</dbReference>
<feature type="region of interest" description="Disordered" evidence="1">
    <location>
        <begin position="639"/>
        <end position="692"/>
    </location>
</feature>
<reference evidence="2" key="2">
    <citation type="submission" date="2021-09" db="EMBL/GenBank/DDBJ databases">
        <authorList>
            <person name="Gilroy R."/>
        </authorList>
    </citation>
    <scope>NUCLEOTIDE SEQUENCE</scope>
    <source>
        <strain evidence="2">ChiGjej5B5-7349</strain>
    </source>
</reference>
<dbReference type="EMBL" id="DYUK01000127">
    <property type="protein sequence ID" value="HJG79928.1"/>
    <property type="molecule type" value="Genomic_DNA"/>
</dbReference>
<dbReference type="GO" id="GO:0004519">
    <property type="term" value="F:endonuclease activity"/>
    <property type="evidence" value="ECO:0007669"/>
    <property type="project" value="UniProtKB-KW"/>
</dbReference>
<keyword evidence="2" id="KW-0540">Nuclease</keyword>
<evidence type="ECO:0000313" key="2">
    <source>
        <dbReference type="EMBL" id="HJG79928.1"/>
    </source>
</evidence>
<protein>
    <submittedName>
        <fullName evidence="2">HNH endonuclease</fullName>
    </submittedName>
</protein>
<dbReference type="CDD" id="cd00085">
    <property type="entry name" value="HNHc"/>
    <property type="match status" value="1"/>
</dbReference>
<keyword evidence="2" id="KW-0378">Hydrolase</keyword>
<gene>
    <name evidence="2" type="ORF">K8V08_05915</name>
</gene>
<dbReference type="Proteomes" id="UP000784435">
    <property type="component" value="Unassembled WGS sequence"/>
</dbReference>
<accession>A0A921MD88</accession>
<feature type="region of interest" description="Disordered" evidence="1">
    <location>
        <begin position="311"/>
        <end position="336"/>
    </location>
</feature>
<evidence type="ECO:0000256" key="1">
    <source>
        <dbReference type="SAM" id="MobiDB-lite"/>
    </source>
</evidence>
<keyword evidence="2" id="KW-0255">Endonuclease</keyword>
<feature type="compositionally biased region" description="Polar residues" evidence="1">
    <location>
        <begin position="639"/>
        <end position="649"/>
    </location>
</feature>
<sequence>MTTTRREVPGTVLYETVEDVRVALASLRIPEPADLLAEWTASGAGAVESYGVDVDVDADLPLPAHCLTQWSAAHGLTDRLRAIDMLHHARLGLSRVLRDDASVRRLGVVLRRGAPVQTADDADACARDDENTFGEREPDSVPPVEQLESLVRSEDHVSFNVTLKTRLGTARRETGRALAAFLGTPRLLECAVEGQIRFNKVERVLNRVVAARLTVRQMNGVDEFAAQLDPARSLDQFDKKVREFIQTCIEHPAPTPESIAARRGVQFEKYPDGWGELRAFGPAVDLEALYQRVRATSRAIARNELEALTVSNPEGAGTRDASGHSTSATTTGSAGMALQSVDERRIGHLMFDTLMGAVPQTEVRVVRANGGSSTHTTGGDARTIDTDVRKTEAEVCETDEFVVTVACPTSGTWLRRQAAVTVTMSLATLAGLGDDPATLGLSTPLPAQHARRVASHSTVWRRMLFDPVTGAIADEATRNYRPTASMRRAVEQKWRTCTAPGCTRNAERCEIDHCEPFLHEDPGQGGRTHPDNLIPLCVQHHQLKTEGVIRLRRAGPNEVEWVLPMGVVTRTRAPSAVTDGRRDSLLTELLGVRLRSPHFEGTIVQEVFRDGAPVPAVDHVDGQQGRWVVSIARQDRVSDNASIASTGETADSDTESSASKGEAEASVEEAEAPTDDRRRRTGDPMQDDPPPF</sequence>
<organism evidence="2 3">
    <name type="scientific">Brevibacterium senegalense</name>
    <dbReference type="NCBI Taxonomy" id="1033736"/>
    <lineage>
        <taxon>Bacteria</taxon>
        <taxon>Bacillati</taxon>
        <taxon>Actinomycetota</taxon>
        <taxon>Actinomycetes</taxon>
        <taxon>Micrococcales</taxon>
        <taxon>Brevibacteriaceae</taxon>
        <taxon>Brevibacterium</taxon>
    </lineage>
</organism>